<dbReference type="InterPro" id="IPR042197">
    <property type="entry name" value="Apaf_helical"/>
</dbReference>
<keyword evidence="5" id="KW-0433">Leucine-rich repeat</keyword>
<dbReference type="Gramene" id="OE9A061246T1">
    <property type="protein sequence ID" value="OE9A061246C1"/>
    <property type="gene ID" value="OE9A061246"/>
</dbReference>
<dbReference type="InterPro" id="IPR032675">
    <property type="entry name" value="LRR_dom_sf"/>
</dbReference>
<protein>
    <submittedName>
        <fullName evidence="14">Late blight resistance homolog R1B-14</fullName>
    </submittedName>
</protein>
<comment type="caution">
    <text evidence="14">The sequence shown here is derived from an EMBL/GenBank/DDBJ whole genome shotgun (WGS) entry which is preliminary data.</text>
</comment>
<evidence type="ECO:0000256" key="6">
    <source>
        <dbReference type="ARBA" id="ARBA00022667"/>
    </source>
</evidence>
<reference evidence="14 15" key="1">
    <citation type="submission" date="2019-12" db="EMBL/GenBank/DDBJ databases">
        <authorList>
            <person name="Alioto T."/>
            <person name="Alioto T."/>
            <person name="Gomez Garrido J."/>
        </authorList>
    </citation>
    <scope>NUCLEOTIDE SEQUENCE [LARGE SCALE GENOMIC DNA]</scope>
</reference>
<organism evidence="14 15">
    <name type="scientific">Olea europaea subsp. europaea</name>
    <dbReference type="NCBI Taxonomy" id="158383"/>
    <lineage>
        <taxon>Eukaryota</taxon>
        <taxon>Viridiplantae</taxon>
        <taxon>Streptophyta</taxon>
        <taxon>Embryophyta</taxon>
        <taxon>Tracheophyta</taxon>
        <taxon>Spermatophyta</taxon>
        <taxon>Magnoliopsida</taxon>
        <taxon>eudicotyledons</taxon>
        <taxon>Gunneridae</taxon>
        <taxon>Pentapetalae</taxon>
        <taxon>asterids</taxon>
        <taxon>lamiids</taxon>
        <taxon>Lamiales</taxon>
        <taxon>Oleaceae</taxon>
        <taxon>Oleeae</taxon>
        <taxon>Olea</taxon>
    </lineage>
</organism>
<dbReference type="Gene3D" id="1.10.10.10">
    <property type="entry name" value="Winged helix-like DNA-binding domain superfamily/Winged helix DNA-binding domain"/>
    <property type="match status" value="1"/>
</dbReference>
<dbReference type="InterPro" id="IPR044974">
    <property type="entry name" value="Disease_R_plants"/>
</dbReference>
<comment type="function">
    <text evidence="1">Confers resistance to late blight (Phytophthora infestans) races carrying the avirulence gene Avr1. Resistance proteins guard the plant against pathogens that contain an appropriate avirulence protein via an indirect interaction with this avirulence protein. That triggers a defense system including the hypersensitive response, which restricts the pathogen growth.</text>
</comment>
<keyword evidence="6" id="KW-0381">Hypersensitive response</keyword>
<dbReference type="FunFam" id="3.40.50.300:FF:001091">
    <property type="entry name" value="Probable disease resistance protein At1g61300"/>
    <property type="match status" value="1"/>
</dbReference>
<keyword evidence="10" id="KW-0067">ATP-binding</keyword>
<evidence type="ECO:0000259" key="13">
    <source>
        <dbReference type="Pfam" id="PF23598"/>
    </source>
</evidence>
<dbReference type="GO" id="GO:0005524">
    <property type="term" value="F:ATP binding"/>
    <property type="evidence" value="ECO:0007669"/>
    <property type="project" value="UniProtKB-KW"/>
</dbReference>
<dbReference type="FunFam" id="1.10.10.10:FF:000322">
    <property type="entry name" value="Probable disease resistance protein At1g63360"/>
    <property type="match status" value="1"/>
</dbReference>
<feature type="domain" description="Disease resistance protein winged helix" evidence="12">
    <location>
        <begin position="256"/>
        <end position="327"/>
    </location>
</feature>
<dbReference type="Gene3D" id="3.80.10.10">
    <property type="entry name" value="Ribonuclease Inhibitor"/>
    <property type="match status" value="1"/>
</dbReference>
<evidence type="ECO:0000259" key="11">
    <source>
        <dbReference type="Pfam" id="PF00931"/>
    </source>
</evidence>
<sequence length="735" mass="84467">MGLEDDIAKIKDQLTGNRKQLQVISIVGMAGIGKTTFCRRLYDDDYIVHHFYIRAWTCVSQEYRKRDLLLCLLSWIVDKDEIQSLSEDELVNVLYKCLKGKKYLIVMDDVWDIRAWNDLKMLFPDDNNGSRIIITSRLNDVGSSIRRGSTTHSLRFLTEDESWNLLKHKLFKKSECPSELNEVGKEIAAKCQGLPLTIVVVAGLLAKNENRDWWKQLAGSLRSVLANSEQIINILALCYEHLPPHLQSCFLYFGAFPEDSDILAYRLIRLWIAEGFIYHGEQQQITVEELAEDYLKDLINRNLVVVSKKSSNGGIRTCRVHDMLRELCLRKAEEKKNDWHKRVASSSTPISSSNKLCFHSHGFHDLSENALCTNIRSRFSYASEKSPVITMKSFVYKFLWALNLCYIFLEGFPLEILQLFHLRFLELWIKHLDKLPPKISNLWNLESLVITKEDWSRVIIPVGIWKMLKLRHIRISEEIEIEAPSSNSGGPYLLNELQTLSALKLPHSGKDSEDILARTPNLRKLTFYRGPRTEGSFSVPNLANLSNLESLKLSVNSLKPTYSRIPQPDKFPKNLKKLILSGGHFKWKEISKLGKLPRLEILKLRRNCFSGHVWKTNDGEFCQLKVLKLSWMNLEQWITCTSHFPNLERLVVERCKNLIEIPAVLGDVPTLEMIEVLWSSSSAVDSAKQIHKDQVEIGNDGLKVITNSSSKKEVMDILTNYAPMPHDVYEQCPVS</sequence>
<dbReference type="InterPro" id="IPR002182">
    <property type="entry name" value="NB-ARC"/>
</dbReference>
<dbReference type="Pfam" id="PF00931">
    <property type="entry name" value="NB-ARC"/>
    <property type="match status" value="1"/>
</dbReference>
<dbReference type="Gene3D" id="3.40.50.300">
    <property type="entry name" value="P-loop containing nucleotide triphosphate hydrolases"/>
    <property type="match status" value="1"/>
</dbReference>
<evidence type="ECO:0000256" key="10">
    <source>
        <dbReference type="ARBA" id="ARBA00022840"/>
    </source>
</evidence>
<evidence type="ECO:0000256" key="5">
    <source>
        <dbReference type="ARBA" id="ARBA00022614"/>
    </source>
</evidence>
<gene>
    <name evidence="14" type="ORF">OLEA9_A061246</name>
</gene>
<evidence type="ECO:0000259" key="12">
    <source>
        <dbReference type="Pfam" id="PF23559"/>
    </source>
</evidence>
<keyword evidence="8" id="KW-0547">Nucleotide-binding</keyword>
<dbReference type="Pfam" id="PF23598">
    <property type="entry name" value="LRR_14"/>
    <property type="match status" value="1"/>
</dbReference>
<keyword evidence="15" id="KW-1185">Reference proteome</keyword>
<dbReference type="SUPFAM" id="SSF52540">
    <property type="entry name" value="P-loop containing nucleoside triphosphate hydrolases"/>
    <property type="match status" value="1"/>
</dbReference>
<feature type="domain" description="NB-ARC" evidence="11">
    <location>
        <begin position="4"/>
        <end position="174"/>
    </location>
</feature>
<dbReference type="GO" id="GO:0051607">
    <property type="term" value="P:defense response to virus"/>
    <property type="evidence" value="ECO:0007669"/>
    <property type="project" value="UniProtKB-ARBA"/>
</dbReference>
<evidence type="ECO:0000256" key="8">
    <source>
        <dbReference type="ARBA" id="ARBA00022741"/>
    </source>
</evidence>
<dbReference type="GO" id="GO:0043531">
    <property type="term" value="F:ADP binding"/>
    <property type="evidence" value="ECO:0007669"/>
    <property type="project" value="InterPro"/>
</dbReference>
<dbReference type="InterPro" id="IPR036388">
    <property type="entry name" value="WH-like_DNA-bd_sf"/>
</dbReference>
<dbReference type="PANTHER" id="PTHR23155:SF1152">
    <property type="entry name" value="AAA+ ATPASE DOMAIN-CONTAINING PROTEIN"/>
    <property type="match status" value="1"/>
</dbReference>
<dbReference type="InterPro" id="IPR027417">
    <property type="entry name" value="P-loop_NTPase"/>
</dbReference>
<keyword evidence="9" id="KW-0611">Plant defense</keyword>
<feature type="domain" description="Disease resistance R13L4/SHOC-2-like LRR" evidence="13">
    <location>
        <begin position="397"/>
        <end position="582"/>
    </location>
</feature>
<accession>A0A8S0QEH7</accession>
<dbReference type="EMBL" id="CACTIH010001817">
    <property type="protein sequence ID" value="CAA2964028.1"/>
    <property type="molecule type" value="Genomic_DNA"/>
</dbReference>
<dbReference type="Proteomes" id="UP000594638">
    <property type="component" value="Unassembled WGS sequence"/>
</dbReference>
<evidence type="ECO:0000313" key="14">
    <source>
        <dbReference type="EMBL" id="CAA2964028.1"/>
    </source>
</evidence>
<comment type="similarity">
    <text evidence="3">Belongs to the disease resistance NB-LRR family.</text>
</comment>
<dbReference type="PRINTS" id="PR00364">
    <property type="entry name" value="DISEASERSIST"/>
</dbReference>
<dbReference type="GO" id="GO:0009626">
    <property type="term" value="P:plant-type hypersensitive response"/>
    <property type="evidence" value="ECO:0007669"/>
    <property type="project" value="UniProtKB-KW"/>
</dbReference>
<evidence type="ECO:0000256" key="1">
    <source>
        <dbReference type="ARBA" id="ARBA00002074"/>
    </source>
</evidence>
<evidence type="ECO:0000313" key="15">
    <source>
        <dbReference type="Proteomes" id="UP000594638"/>
    </source>
</evidence>
<dbReference type="OrthoDB" id="1699485at2759"/>
<comment type="subcellular location">
    <subcellularLocation>
        <location evidence="2">Cytoplasm</location>
    </subcellularLocation>
</comment>
<name>A0A8S0QEH7_OLEEU</name>
<dbReference type="PANTHER" id="PTHR23155">
    <property type="entry name" value="DISEASE RESISTANCE PROTEIN RP"/>
    <property type="match status" value="1"/>
</dbReference>
<evidence type="ECO:0000256" key="2">
    <source>
        <dbReference type="ARBA" id="ARBA00004496"/>
    </source>
</evidence>
<dbReference type="GO" id="GO:0005737">
    <property type="term" value="C:cytoplasm"/>
    <property type="evidence" value="ECO:0007669"/>
    <property type="project" value="UniProtKB-SubCell"/>
</dbReference>
<evidence type="ECO:0000256" key="4">
    <source>
        <dbReference type="ARBA" id="ARBA00022490"/>
    </source>
</evidence>
<keyword evidence="7" id="KW-0677">Repeat</keyword>
<dbReference type="SUPFAM" id="SSF52058">
    <property type="entry name" value="L domain-like"/>
    <property type="match status" value="1"/>
</dbReference>
<keyword evidence="4" id="KW-0963">Cytoplasm</keyword>
<evidence type="ECO:0000256" key="7">
    <source>
        <dbReference type="ARBA" id="ARBA00022737"/>
    </source>
</evidence>
<evidence type="ECO:0000256" key="9">
    <source>
        <dbReference type="ARBA" id="ARBA00022821"/>
    </source>
</evidence>
<evidence type="ECO:0000256" key="3">
    <source>
        <dbReference type="ARBA" id="ARBA00008894"/>
    </source>
</evidence>
<proteinExistence type="inferred from homology"/>
<dbReference type="Pfam" id="PF23559">
    <property type="entry name" value="WHD_DRP"/>
    <property type="match status" value="1"/>
</dbReference>
<dbReference type="Gene3D" id="1.10.8.430">
    <property type="entry name" value="Helical domain of apoptotic protease-activating factors"/>
    <property type="match status" value="1"/>
</dbReference>
<dbReference type="InterPro" id="IPR055414">
    <property type="entry name" value="LRR_R13L4/SHOC2-like"/>
</dbReference>
<dbReference type="InterPro" id="IPR058922">
    <property type="entry name" value="WHD_DRP"/>
</dbReference>
<dbReference type="AlphaFoldDB" id="A0A8S0QEH7"/>